<protein>
    <recommendedName>
        <fullName evidence="3">CRP-like cAMP-binding protein</fullName>
    </recommendedName>
</protein>
<name>A0A495ITA6_9SPHI</name>
<evidence type="ECO:0000313" key="1">
    <source>
        <dbReference type="EMBL" id="RKR79987.1"/>
    </source>
</evidence>
<organism evidence="1 2">
    <name type="scientific">Mucilaginibacter gracilis</name>
    <dbReference type="NCBI Taxonomy" id="423350"/>
    <lineage>
        <taxon>Bacteria</taxon>
        <taxon>Pseudomonadati</taxon>
        <taxon>Bacteroidota</taxon>
        <taxon>Sphingobacteriia</taxon>
        <taxon>Sphingobacteriales</taxon>
        <taxon>Sphingobacteriaceae</taxon>
        <taxon>Mucilaginibacter</taxon>
    </lineage>
</organism>
<dbReference type="EMBL" id="RBKU01000001">
    <property type="protein sequence ID" value="RKR79987.1"/>
    <property type="molecule type" value="Genomic_DNA"/>
</dbReference>
<sequence>MKNYIELSWHQDALEKLAAHLNSFREQRPLLYEHLGNVMEPKQVNPKAGEMLFNPQRVIDKSYYIYEGFVIILKEIENQGRQVLSIYKKDSIVSSDSFEAREASGLYLYATPGARLLEVTYQQMREVYSTFPETHELAKLILGYWHKKELEMRAILNKEALIVVEWFYINYPEFLTRYHKLLADPELSTFLLIKEKTLKLARTKLLKAGRIKWFIR</sequence>
<evidence type="ECO:0000313" key="2">
    <source>
        <dbReference type="Proteomes" id="UP000268007"/>
    </source>
</evidence>
<dbReference type="Proteomes" id="UP000268007">
    <property type="component" value="Unassembled WGS sequence"/>
</dbReference>
<dbReference type="Gene3D" id="2.60.120.10">
    <property type="entry name" value="Jelly Rolls"/>
    <property type="match status" value="1"/>
</dbReference>
<reference evidence="1 2" key="1">
    <citation type="submission" date="2018-10" db="EMBL/GenBank/DDBJ databases">
        <title>Genomic Encyclopedia of Archaeal and Bacterial Type Strains, Phase II (KMG-II): from individual species to whole genera.</title>
        <authorList>
            <person name="Goeker M."/>
        </authorList>
    </citation>
    <scope>NUCLEOTIDE SEQUENCE [LARGE SCALE GENOMIC DNA]</scope>
    <source>
        <strain evidence="1 2">DSM 18602</strain>
    </source>
</reference>
<evidence type="ECO:0008006" key="3">
    <source>
        <dbReference type="Google" id="ProtNLM"/>
    </source>
</evidence>
<dbReference type="InterPro" id="IPR018490">
    <property type="entry name" value="cNMP-bd_dom_sf"/>
</dbReference>
<keyword evidence="2" id="KW-1185">Reference proteome</keyword>
<dbReference type="SUPFAM" id="SSF51206">
    <property type="entry name" value="cAMP-binding domain-like"/>
    <property type="match status" value="1"/>
</dbReference>
<proteinExistence type="predicted"/>
<gene>
    <name evidence="1" type="ORF">BDD43_0074</name>
</gene>
<dbReference type="OrthoDB" id="750515at2"/>
<dbReference type="AlphaFoldDB" id="A0A495ITA6"/>
<dbReference type="InterPro" id="IPR014710">
    <property type="entry name" value="RmlC-like_jellyroll"/>
</dbReference>
<dbReference type="RefSeq" id="WP_121195599.1">
    <property type="nucleotide sequence ID" value="NZ_RBKU01000001.1"/>
</dbReference>
<comment type="caution">
    <text evidence="1">The sequence shown here is derived from an EMBL/GenBank/DDBJ whole genome shotgun (WGS) entry which is preliminary data.</text>
</comment>
<accession>A0A495ITA6</accession>